<reference evidence="2 3" key="1">
    <citation type="submission" date="2016-08" db="EMBL/GenBank/DDBJ databases">
        <title>Characterization and recognition of Brachyspira hampsonii sp. nov., a novel intestinal spirochete that is pathogenic to pigs.</title>
        <authorList>
            <person name="Mirajkar N."/>
            <person name="La T."/>
            <person name="Phillips N."/>
            <person name="Hampson D."/>
            <person name="Gebhart C."/>
        </authorList>
    </citation>
    <scope>NUCLEOTIDE SEQUENCE [LARGE SCALE GENOMIC DNA]</scope>
    <source>
        <strain evidence="2 3">P280/1</strain>
    </source>
</reference>
<keyword evidence="1" id="KW-0732">Signal</keyword>
<comment type="caution">
    <text evidence="2">The sequence shown here is derived from an EMBL/GenBank/DDBJ whole genome shotgun (WGS) entry which is preliminary data.</text>
</comment>
<evidence type="ECO:0000313" key="3">
    <source>
        <dbReference type="Proteomes" id="UP000095247"/>
    </source>
</evidence>
<dbReference type="Proteomes" id="UP000095247">
    <property type="component" value="Unassembled WGS sequence"/>
</dbReference>
<dbReference type="RefSeq" id="WP_069726395.1">
    <property type="nucleotide sequence ID" value="NZ_MDCO01000009.1"/>
</dbReference>
<dbReference type="EMBL" id="MDCO01000009">
    <property type="protein sequence ID" value="OEJ14901.1"/>
    <property type="molecule type" value="Genomic_DNA"/>
</dbReference>
<dbReference type="AlphaFoldDB" id="A0A1E5NFJ1"/>
<evidence type="ECO:0000313" key="2">
    <source>
        <dbReference type="EMBL" id="OEJ14901.1"/>
    </source>
</evidence>
<sequence length="200" mass="23592">MKKFIIFLFLFVLLFSLFCYAQTDFTNNNDSVRNLYGKGWDKFVDSLPLDNYSKNKLKGISSYTGEEEILFNNIEKSPINDGVVLFGNFLFNHQELFNSEEKAEILFNNVAKRPELFVVLGENPELFDVMNKNPELFASIFLDEQKLENFARKRKPFEGWVEKEWRHGEGRVPVNTLFNSTSQREENYTVQLWKEWGIMK</sequence>
<name>A0A1E5NFJ1_9SPIR</name>
<organism evidence="2 3">
    <name type="scientific">Brachyspira hampsonii</name>
    <dbReference type="NCBI Taxonomy" id="1287055"/>
    <lineage>
        <taxon>Bacteria</taxon>
        <taxon>Pseudomonadati</taxon>
        <taxon>Spirochaetota</taxon>
        <taxon>Spirochaetia</taxon>
        <taxon>Brachyspirales</taxon>
        <taxon>Brachyspiraceae</taxon>
        <taxon>Brachyspira</taxon>
    </lineage>
</organism>
<protein>
    <submittedName>
        <fullName evidence="2">Uncharacterized protein</fullName>
    </submittedName>
</protein>
<evidence type="ECO:0000256" key="1">
    <source>
        <dbReference type="SAM" id="SignalP"/>
    </source>
</evidence>
<proteinExistence type="predicted"/>
<gene>
    <name evidence="2" type="ORF">BFL38_08695</name>
</gene>
<feature type="chain" id="PRO_5009182315" evidence="1">
    <location>
        <begin position="22"/>
        <end position="200"/>
    </location>
</feature>
<accession>A0A1E5NFJ1</accession>
<feature type="signal peptide" evidence="1">
    <location>
        <begin position="1"/>
        <end position="21"/>
    </location>
</feature>